<evidence type="ECO:0000313" key="4">
    <source>
        <dbReference type="EMBL" id="BBO81724.1"/>
    </source>
</evidence>
<dbReference type="KEGG" id="dov:DSCO28_22900"/>
<dbReference type="PANTHER" id="PTHR10799">
    <property type="entry name" value="SNF2/RAD54 HELICASE FAMILY"/>
    <property type="match status" value="1"/>
</dbReference>
<dbReference type="Pfam" id="PF00271">
    <property type="entry name" value="Helicase_C"/>
    <property type="match status" value="1"/>
</dbReference>
<dbReference type="GO" id="GO:0004386">
    <property type="term" value="F:helicase activity"/>
    <property type="evidence" value="ECO:0007669"/>
    <property type="project" value="UniProtKB-KW"/>
</dbReference>
<evidence type="ECO:0000256" key="1">
    <source>
        <dbReference type="ARBA" id="ARBA00022801"/>
    </source>
</evidence>
<reference evidence="4 5" key="1">
    <citation type="submission" date="2019-11" db="EMBL/GenBank/DDBJ databases">
        <title>Comparative genomics of hydrocarbon-degrading Desulfosarcina strains.</title>
        <authorList>
            <person name="Watanabe M."/>
            <person name="Kojima H."/>
            <person name="Fukui M."/>
        </authorList>
    </citation>
    <scope>NUCLEOTIDE SEQUENCE [LARGE SCALE GENOMIC DNA]</scope>
    <source>
        <strain evidence="4 5">28bB2T</strain>
    </source>
</reference>
<protein>
    <submittedName>
        <fullName evidence="4">SWF/SNF family helicase</fullName>
    </submittedName>
</protein>
<dbReference type="SMART" id="SM00487">
    <property type="entry name" value="DEXDc"/>
    <property type="match status" value="1"/>
</dbReference>
<dbReference type="Gene3D" id="3.40.50.10810">
    <property type="entry name" value="Tandem AAA-ATPase domain"/>
    <property type="match status" value="1"/>
</dbReference>
<dbReference type="InterPro" id="IPR014001">
    <property type="entry name" value="Helicase_ATP-bd"/>
</dbReference>
<dbReference type="Proteomes" id="UP000425960">
    <property type="component" value="Chromosome"/>
</dbReference>
<dbReference type="EMBL" id="AP021876">
    <property type="protein sequence ID" value="BBO81724.1"/>
    <property type="molecule type" value="Genomic_DNA"/>
</dbReference>
<proteinExistence type="predicted"/>
<keyword evidence="1" id="KW-0378">Hydrolase</keyword>
<dbReference type="GO" id="GO:0005524">
    <property type="term" value="F:ATP binding"/>
    <property type="evidence" value="ECO:0007669"/>
    <property type="project" value="InterPro"/>
</dbReference>
<dbReference type="Pfam" id="PF00176">
    <property type="entry name" value="SNF2-rel_dom"/>
    <property type="match status" value="1"/>
</dbReference>
<keyword evidence="4" id="KW-0347">Helicase</keyword>
<name>A0A5K7ZK16_9BACT</name>
<keyword evidence="4" id="KW-0547">Nucleotide-binding</keyword>
<dbReference type="SMART" id="SM00490">
    <property type="entry name" value="HELICc"/>
    <property type="match status" value="1"/>
</dbReference>
<dbReference type="InterPro" id="IPR027417">
    <property type="entry name" value="P-loop_NTPase"/>
</dbReference>
<accession>A0A5K7ZK16</accession>
<dbReference type="Gene3D" id="3.40.50.300">
    <property type="entry name" value="P-loop containing nucleotide triphosphate hydrolases"/>
    <property type="match status" value="1"/>
</dbReference>
<dbReference type="GO" id="GO:0016787">
    <property type="term" value="F:hydrolase activity"/>
    <property type="evidence" value="ECO:0007669"/>
    <property type="project" value="UniProtKB-KW"/>
</dbReference>
<feature type="domain" description="Helicase ATP-binding" evidence="2">
    <location>
        <begin position="966"/>
        <end position="1124"/>
    </location>
</feature>
<dbReference type="InterPro" id="IPR001650">
    <property type="entry name" value="Helicase_C-like"/>
</dbReference>
<feature type="domain" description="Helicase C-terminal" evidence="3">
    <location>
        <begin position="1251"/>
        <end position="1411"/>
    </location>
</feature>
<dbReference type="RefSeq" id="WP_155322348.1">
    <property type="nucleotide sequence ID" value="NZ_AP021876.1"/>
</dbReference>
<keyword evidence="4" id="KW-0067">ATP-binding</keyword>
<dbReference type="PROSITE" id="PS51194">
    <property type="entry name" value="HELICASE_CTER"/>
    <property type="match status" value="1"/>
</dbReference>
<gene>
    <name evidence="4" type="ORF">DSCO28_22900</name>
</gene>
<dbReference type="SUPFAM" id="SSF52540">
    <property type="entry name" value="P-loop containing nucleoside triphosphate hydrolases"/>
    <property type="match status" value="2"/>
</dbReference>
<evidence type="ECO:0000259" key="3">
    <source>
        <dbReference type="PROSITE" id="PS51194"/>
    </source>
</evidence>
<organism evidence="4 5">
    <name type="scientific">Desulfosarcina ovata subsp. sediminis</name>
    <dbReference type="NCBI Taxonomy" id="885957"/>
    <lineage>
        <taxon>Bacteria</taxon>
        <taxon>Pseudomonadati</taxon>
        <taxon>Thermodesulfobacteriota</taxon>
        <taxon>Desulfobacteria</taxon>
        <taxon>Desulfobacterales</taxon>
        <taxon>Desulfosarcinaceae</taxon>
        <taxon>Desulfosarcina</taxon>
    </lineage>
</organism>
<evidence type="ECO:0000313" key="5">
    <source>
        <dbReference type="Proteomes" id="UP000425960"/>
    </source>
</evidence>
<dbReference type="CDD" id="cd18012">
    <property type="entry name" value="DEXQc_arch_SWI2_SNF2"/>
    <property type="match status" value="1"/>
</dbReference>
<dbReference type="InterPro" id="IPR038718">
    <property type="entry name" value="SNF2-like_sf"/>
</dbReference>
<dbReference type="InterPro" id="IPR049730">
    <property type="entry name" value="SNF2/RAD54-like_C"/>
</dbReference>
<dbReference type="PROSITE" id="PS51192">
    <property type="entry name" value="HELICASE_ATP_BIND_1"/>
    <property type="match status" value="1"/>
</dbReference>
<sequence length="1411" mass="159178">MSTENQIFMEKYHALPFLEKKILQILSIAYGRLNQTQLRACLVALDIKTKDGKRFDSGTRNAMSKLIRGSLDVLLETDILHGKSRSVLVINRDYIEVLTRHLVAEKTFTALAETLQHTLNLTEEGLAQVPSLSMDQVTAGMRILFYREKVDQATALYEKFKNRVVLDKEPLPIVWERICCRPFDPDWFRLLPPDIHTSFLEEPYLNKIARWKRNDSYADYLESLVMEGSEKCESDLEAAVLEKWMLTGQQKRLDAWLKKYGEKSEHLENSLCLQGWMAFCNGANAKSITLYEKALDLLKKRTKGKKKVFFSQFMGFFYILALIKEGSDETFSRARACLAMRMDREYGFEKIGDLLGELLDYLQGNSRGADSILRHSVWISSWHHSSDLTPDFFTLFAYYWVDREEAKRKLEDIKQLHKLAKDNQYVWFAGELETLIQRLSKSGSKTGKSKHPSCLVELTSESNVWEHTLNALLALNKKTSPGKQRAKKQENNYDQRMAWFLDYVDNGEFNISPREQKRNAKGVWTKGRPIALKRLCDEIRKFPYLTEQDKKICGHIHANSYKDGWYTKVEYVFDDAYMPDVVGHPLLFSSDGTTRLELVHGKPELTISTQGKGQFALVLSPRPRRHFKADHVVVQETSTRIKLVSLDAKYQAIADILGQEATFPASAKDKIVQVMDALAGDITIHSDIEGGSGSERVSEVEADSTLHVQLSPLGEGLKLSMVVRPLGEEGPSYPPGSKGKNVLARVNGVQMKTTRDLEAENALAARLLSGTPTLAAAEENQGEWHFPDVADSLELIQELGVQVEKEGVMLEWPEGKPFELVGNISFDNCRLNIKGGEDWFAMTGQVVVDERLTLEMGMLLEYLEKSSTRFLEIKPGQFVELTEVFRNRLQALDRYSFRDGNGVKFHPLAALALEGFFQEVGSVSSNKEWKAHIAKLQTQTDPLLAAPSTLNAELRDYQLEGINWMNCLSDWGVGACLADDMGIGKTMQTLAMLIKYAPKGPSLVIAPTSVCANWVAEANRFAPSLNLILFGGSKRKKILEDAGNFDVLICSYGLMQQKKVAAMMSAISWQMVVLDEAQAIKNFATQRSRSVMKLTAAFKVVLTGTPIENHLGELWNLFQFINPGLLGSLGQFYETFAVPIEKKGDARARKDLKRLIQPFILRRTKAQVLEELPSRTEIVLDIDLSKEEMAFYEALRQQALERLSNDDESHGGQRHLKILAEITKLRQACCHSELVNKEISIASSKLAVFSEILRELITSGHKALVFSQFVGHLALVRNHLDESNIKYQYLDGSTPATQRQKAIHGFQSGEGDVFLISLKAGGVGLTLTAADYVIHMDPWWNPAVEDQASDRAHRIGQQRPVTIYRLITKGTVEEKIVQMHRRKRKLADSLLTGSDLSGKISAEELLALIQE</sequence>
<dbReference type="InterPro" id="IPR000330">
    <property type="entry name" value="SNF2_N"/>
</dbReference>
<evidence type="ECO:0000259" key="2">
    <source>
        <dbReference type="PROSITE" id="PS51192"/>
    </source>
</evidence>
<dbReference type="CDD" id="cd18793">
    <property type="entry name" value="SF2_C_SNF"/>
    <property type="match status" value="1"/>
</dbReference>